<keyword evidence="6" id="KW-1133">Transmembrane helix</keyword>
<proteinExistence type="inferred from homology"/>
<sequence length="106" mass="11975">MGSHMKKAASDEQMAKALKKWHKNIKTKKRKARKLPNKTLGGLGSFSILPSSSGNTLHRSNTTGHTSNAIYYKQQEEEDKEISDLEVGAEDATERFQEQHKPFHHS</sequence>
<dbReference type="Pfam" id="PF03094">
    <property type="entry name" value="Mlo"/>
    <property type="match status" value="1"/>
</dbReference>
<reference evidence="10 11" key="1">
    <citation type="submission" date="2022-03" db="EMBL/GenBank/DDBJ databases">
        <authorList>
            <person name="Macdonald S."/>
            <person name="Ahmed S."/>
            <person name="Newling K."/>
        </authorList>
    </citation>
    <scope>NUCLEOTIDE SEQUENCE [LARGE SCALE GENOMIC DNA]</scope>
</reference>
<accession>A0ABC8J570</accession>
<comment type="similarity">
    <text evidence="2">Belongs to the MLO family.</text>
</comment>
<evidence type="ECO:0000256" key="3">
    <source>
        <dbReference type="ARBA" id="ARBA00022692"/>
    </source>
</evidence>
<organism evidence="10 11">
    <name type="scientific">Eruca vesicaria subsp. sativa</name>
    <name type="common">Garden rocket</name>
    <name type="synonym">Eruca sativa</name>
    <dbReference type="NCBI Taxonomy" id="29727"/>
    <lineage>
        <taxon>Eukaryota</taxon>
        <taxon>Viridiplantae</taxon>
        <taxon>Streptophyta</taxon>
        <taxon>Embryophyta</taxon>
        <taxon>Tracheophyta</taxon>
        <taxon>Spermatophyta</taxon>
        <taxon>Magnoliopsida</taxon>
        <taxon>eudicotyledons</taxon>
        <taxon>Gunneridae</taxon>
        <taxon>Pentapetalae</taxon>
        <taxon>rosids</taxon>
        <taxon>malvids</taxon>
        <taxon>Brassicales</taxon>
        <taxon>Brassicaceae</taxon>
        <taxon>Brassiceae</taxon>
        <taxon>Eruca</taxon>
    </lineage>
</organism>
<evidence type="ECO:0000256" key="6">
    <source>
        <dbReference type="ARBA" id="ARBA00022989"/>
    </source>
</evidence>
<dbReference type="GO" id="GO:0006952">
    <property type="term" value="P:defense response"/>
    <property type="evidence" value="ECO:0007669"/>
    <property type="project" value="UniProtKB-KW"/>
</dbReference>
<evidence type="ECO:0000256" key="2">
    <source>
        <dbReference type="ARBA" id="ARBA00006574"/>
    </source>
</evidence>
<evidence type="ECO:0000256" key="9">
    <source>
        <dbReference type="SAM" id="MobiDB-lite"/>
    </source>
</evidence>
<evidence type="ECO:0000313" key="10">
    <source>
        <dbReference type="EMBL" id="CAH8305851.1"/>
    </source>
</evidence>
<evidence type="ECO:0000256" key="4">
    <source>
        <dbReference type="ARBA" id="ARBA00022821"/>
    </source>
</evidence>
<gene>
    <name evidence="10" type="ORF">ERUC_LOCUS3990</name>
</gene>
<evidence type="ECO:0000313" key="11">
    <source>
        <dbReference type="Proteomes" id="UP001642260"/>
    </source>
</evidence>
<keyword evidence="4" id="KW-0611">Plant defense</keyword>
<keyword evidence="8" id="KW-0568">Pathogenesis-related protein</keyword>
<feature type="compositionally biased region" description="Polar residues" evidence="9">
    <location>
        <begin position="48"/>
        <end position="69"/>
    </location>
</feature>
<keyword evidence="3" id="KW-0812">Transmembrane</keyword>
<evidence type="ECO:0000256" key="1">
    <source>
        <dbReference type="ARBA" id="ARBA00004141"/>
    </source>
</evidence>
<dbReference type="GO" id="GO:0016020">
    <property type="term" value="C:membrane"/>
    <property type="evidence" value="ECO:0007669"/>
    <property type="project" value="UniProtKB-SubCell"/>
</dbReference>
<dbReference type="InterPro" id="IPR004326">
    <property type="entry name" value="Mlo"/>
</dbReference>
<comment type="caution">
    <text evidence="10">The sequence shown here is derived from an EMBL/GenBank/DDBJ whole genome shotgun (WGS) entry which is preliminary data.</text>
</comment>
<evidence type="ECO:0000256" key="8">
    <source>
        <dbReference type="ARBA" id="ARBA00023265"/>
    </source>
</evidence>
<feature type="compositionally biased region" description="Basic and acidic residues" evidence="9">
    <location>
        <begin position="92"/>
        <end position="106"/>
    </location>
</feature>
<keyword evidence="7" id="KW-0472">Membrane</keyword>
<name>A0ABC8J570_ERUVS</name>
<keyword evidence="5" id="KW-0112">Calmodulin-binding</keyword>
<feature type="region of interest" description="Disordered" evidence="9">
    <location>
        <begin position="1"/>
        <end position="106"/>
    </location>
</feature>
<evidence type="ECO:0000256" key="5">
    <source>
        <dbReference type="ARBA" id="ARBA00022860"/>
    </source>
</evidence>
<dbReference type="Proteomes" id="UP001642260">
    <property type="component" value="Unassembled WGS sequence"/>
</dbReference>
<dbReference type="AlphaFoldDB" id="A0ABC8J570"/>
<keyword evidence="11" id="KW-1185">Reference proteome</keyword>
<dbReference type="EMBL" id="CAKOAT010062044">
    <property type="protein sequence ID" value="CAH8305851.1"/>
    <property type="molecule type" value="Genomic_DNA"/>
</dbReference>
<evidence type="ECO:0000256" key="7">
    <source>
        <dbReference type="ARBA" id="ARBA00023136"/>
    </source>
</evidence>
<protein>
    <submittedName>
        <fullName evidence="10">Uncharacterized protein</fullName>
    </submittedName>
</protein>
<comment type="subcellular location">
    <subcellularLocation>
        <location evidence="1">Membrane</location>
        <topology evidence="1">Multi-pass membrane protein</topology>
    </subcellularLocation>
</comment>
<feature type="compositionally biased region" description="Basic residues" evidence="9">
    <location>
        <begin position="17"/>
        <end position="36"/>
    </location>
</feature>
<dbReference type="GO" id="GO:0005516">
    <property type="term" value="F:calmodulin binding"/>
    <property type="evidence" value="ECO:0007669"/>
    <property type="project" value="UniProtKB-KW"/>
</dbReference>